<evidence type="ECO:0000313" key="3">
    <source>
        <dbReference type="Proteomes" id="UP000237438"/>
    </source>
</evidence>
<protein>
    <recommendedName>
        <fullName evidence="1">Helitron helicase-like domain-containing protein</fullName>
    </recommendedName>
</protein>
<reference evidence="2 3" key="1">
    <citation type="submission" date="2017-10" db="EMBL/GenBank/DDBJ databases">
        <title>Development of genomic resources for the powdery mildew, Erysiphe pulchra.</title>
        <authorList>
            <person name="Wadl P.A."/>
            <person name="Mack B.M."/>
            <person name="Moore G."/>
            <person name="Beltz S.B."/>
        </authorList>
    </citation>
    <scope>NUCLEOTIDE SEQUENCE [LARGE SCALE GENOMIC DNA]</scope>
    <source>
        <strain evidence="2">Cflorida</strain>
    </source>
</reference>
<dbReference type="InterPro" id="IPR025476">
    <property type="entry name" value="Helitron_helicase-like"/>
</dbReference>
<dbReference type="Pfam" id="PF14214">
    <property type="entry name" value="Helitron_like_N"/>
    <property type="match status" value="1"/>
</dbReference>
<evidence type="ECO:0000313" key="2">
    <source>
        <dbReference type="EMBL" id="POS84291.1"/>
    </source>
</evidence>
<evidence type="ECO:0000259" key="1">
    <source>
        <dbReference type="Pfam" id="PF14214"/>
    </source>
</evidence>
<feature type="domain" description="Helitron helicase-like" evidence="1">
    <location>
        <begin position="1"/>
        <end position="87"/>
    </location>
</feature>
<name>A0A2S4PQI1_9PEZI</name>
<dbReference type="Proteomes" id="UP000237438">
    <property type="component" value="Unassembled WGS sequence"/>
</dbReference>
<dbReference type="AlphaFoldDB" id="A0A2S4PQI1"/>
<sequence length="180" mass="20536">MAIVRYLGKPAKFLTFTANPSWSEIARYLEHGQSPDLRPDLIAIVFRLKLNAFLHDIKKRQIFGRFIGCIHVIEYQKRGLPHAHILLFLHEDDVPWSSEQIDEMVSAQMPTNCPALAEIVKNQLTHGPCGPDYPNSPCMRNGRCSKGYPKRWCETIVLAEDSYPEYARPNNGVTWTNANV</sequence>
<organism evidence="2 3">
    <name type="scientific">Erysiphe pulchra</name>
    <dbReference type="NCBI Taxonomy" id="225359"/>
    <lineage>
        <taxon>Eukaryota</taxon>
        <taxon>Fungi</taxon>
        <taxon>Dikarya</taxon>
        <taxon>Ascomycota</taxon>
        <taxon>Pezizomycotina</taxon>
        <taxon>Leotiomycetes</taxon>
        <taxon>Erysiphales</taxon>
        <taxon>Erysiphaceae</taxon>
        <taxon>Erysiphe</taxon>
    </lineage>
</organism>
<dbReference type="PANTHER" id="PTHR10492">
    <property type="match status" value="1"/>
</dbReference>
<dbReference type="STRING" id="225359.A0A2S4PQI1"/>
<dbReference type="OrthoDB" id="5425105at2759"/>
<gene>
    <name evidence="2" type="ORF">EPUL_004345</name>
</gene>
<keyword evidence="3" id="KW-1185">Reference proteome</keyword>
<comment type="caution">
    <text evidence="2">The sequence shown here is derived from an EMBL/GenBank/DDBJ whole genome shotgun (WGS) entry which is preliminary data.</text>
</comment>
<dbReference type="EMBL" id="PEDP01001086">
    <property type="protein sequence ID" value="POS84291.1"/>
    <property type="molecule type" value="Genomic_DNA"/>
</dbReference>
<dbReference type="PANTHER" id="PTHR10492:SF57">
    <property type="entry name" value="ATP-DEPENDENT DNA HELICASE"/>
    <property type="match status" value="1"/>
</dbReference>
<accession>A0A2S4PQI1</accession>
<proteinExistence type="predicted"/>